<protein>
    <submittedName>
        <fullName evidence="1">Uncharacterized protein</fullName>
    </submittedName>
</protein>
<comment type="caution">
    <text evidence="1">The sequence shown here is derived from an EMBL/GenBank/DDBJ whole genome shotgun (WGS) entry which is preliminary data.</text>
</comment>
<organism evidence="1 2">
    <name type="scientific">Gracilimonas halophila</name>
    <dbReference type="NCBI Taxonomy" id="1834464"/>
    <lineage>
        <taxon>Bacteria</taxon>
        <taxon>Pseudomonadati</taxon>
        <taxon>Balneolota</taxon>
        <taxon>Balneolia</taxon>
        <taxon>Balneolales</taxon>
        <taxon>Balneolaceae</taxon>
        <taxon>Gracilimonas</taxon>
    </lineage>
</organism>
<dbReference type="RefSeq" id="WP_390299728.1">
    <property type="nucleotide sequence ID" value="NZ_JBHULI010000022.1"/>
</dbReference>
<name>A0ABW5JIH5_9BACT</name>
<dbReference type="EMBL" id="JBHULI010000022">
    <property type="protein sequence ID" value="MFD2531881.1"/>
    <property type="molecule type" value="Genomic_DNA"/>
</dbReference>
<keyword evidence="2" id="KW-1185">Reference proteome</keyword>
<dbReference type="Proteomes" id="UP001597460">
    <property type="component" value="Unassembled WGS sequence"/>
</dbReference>
<proteinExistence type="predicted"/>
<evidence type="ECO:0000313" key="2">
    <source>
        <dbReference type="Proteomes" id="UP001597460"/>
    </source>
</evidence>
<reference evidence="2" key="1">
    <citation type="journal article" date="2019" name="Int. J. Syst. Evol. Microbiol.">
        <title>The Global Catalogue of Microorganisms (GCM) 10K type strain sequencing project: providing services to taxonomists for standard genome sequencing and annotation.</title>
        <authorList>
            <consortium name="The Broad Institute Genomics Platform"/>
            <consortium name="The Broad Institute Genome Sequencing Center for Infectious Disease"/>
            <person name="Wu L."/>
            <person name="Ma J."/>
        </authorList>
    </citation>
    <scope>NUCLEOTIDE SEQUENCE [LARGE SCALE GENOMIC DNA]</scope>
    <source>
        <strain evidence="2">KCTC 52042</strain>
    </source>
</reference>
<accession>A0ABW5JIH5</accession>
<evidence type="ECO:0000313" key="1">
    <source>
        <dbReference type="EMBL" id="MFD2531881.1"/>
    </source>
</evidence>
<gene>
    <name evidence="1" type="ORF">ACFSVN_05445</name>
</gene>
<sequence length="124" mass="14315">MGFLNNLRTLLSKPKEPESPPPDLNAVLRKIKQKEADSKIEPGRKIHAFEYGLLEIRFDRDITLNGRICIFSGKERLFTFTVFAKQGDYDILKQAFVAVIEFLESERSFKKLPNNNILKGHINH</sequence>